<evidence type="ECO:0000313" key="2">
    <source>
        <dbReference type="Proteomes" id="UP000422108"/>
    </source>
</evidence>
<keyword evidence="2" id="KW-1185">Reference proteome</keyword>
<dbReference type="AlphaFoldDB" id="A0A5K8A7X2"/>
<organism evidence="1 2">
    <name type="scientific">Desulfosarcina ovata subsp. ovata</name>
    <dbReference type="NCBI Taxonomy" id="2752305"/>
    <lineage>
        <taxon>Bacteria</taxon>
        <taxon>Pseudomonadati</taxon>
        <taxon>Thermodesulfobacteriota</taxon>
        <taxon>Desulfobacteria</taxon>
        <taxon>Desulfobacterales</taxon>
        <taxon>Desulfosarcinaceae</taxon>
        <taxon>Desulfosarcina</taxon>
    </lineage>
</organism>
<name>A0A5K8A7X2_9BACT</name>
<evidence type="ECO:0000313" key="1">
    <source>
        <dbReference type="EMBL" id="BBO88589.1"/>
    </source>
</evidence>
<dbReference type="EMBL" id="AP021879">
    <property type="protein sequence ID" value="BBO88589.1"/>
    <property type="molecule type" value="Genomic_DNA"/>
</dbReference>
<gene>
    <name evidence="1" type="ORF">DSCOOX_17690</name>
</gene>
<proteinExistence type="predicted"/>
<reference evidence="1 2" key="1">
    <citation type="submission" date="2019-11" db="EMBL/GenBank/DDBJ databases">
        <title>Comparative genomics of hydrocarbon-degrading Desulfosarcina strains.</title>
        <authorList>
            <person name="Watanabe M."/>
            <person name="Kojima H."/>
            <person name="Fukui M."/>
        </authorList>
    </citation>
    <scope>NUCLEOTIDE SEQUENCE [LARGE SCALE GENOMIC DNA]</scope>
    <source>
        <strain evidence="2">oXyS1</strain>
    </source>
</reference>
<accession>A0A5K8A7X2</accession>
<protein>
    <submittedName>
        <fullName evidence="1">Uncharacterized protein</fullName>
    </submittedName>
</protein>
<dbReference type="Proteomes" id="UP000422108">
    <property type="component" value="Chromosome"/>
</dbReference>
<sequence>MRLQAYGIVAVSKYREVGVVLLTPGGWSCKDWPFGMLEPYDGKLSRTVLRGLGDGNIPRLPDEW</sequence>